<dbReference type="Proteomes" id="UP001162891">
    <property type="component" value="Chromosome"/>
</dbReference>
<proteinExistence type="predicted"/>
<evidence type="ECO:0000313" key="3">
    <source>
        <dbReference type="Proteomes" id="UP001162891"/>
    </source>
</evidence>
<sequence length="132" mass="14850">MTVAGLCVRCGERPVWHGRECFVCAEWRRARQREWWSARHGTRKRAQPRRAVREQEEPVAAPTPPRAPCRCRGLLRSDGSRWSCQTCGRVVPTLAASWDQYRPGAIRCATHGSLPHTAAACPLCLRAARAAY</sequence>
<accession>A0ABN6MZ87</accession>
<evidence type="ECO:0000313" key="2">
    <source>
        <dbReference type="EMBL" id="BDG04995.1"/>
    </source>
</evidence>
<protein>
    <submittedName>
        <fullName evidence="2">Uncharacterized protein</fullName>
    </submittedName>
</protein>
<gene>
    <name evidence="2" type="ORF">AMOR_39910</name>
</gene>
<name>A0ABN6MZ87_9BACT</name>
<organism evidence="2 3">
    <name type="scientific">Anaeromyxobacter oryzae</name>
    <dbReference type="NCBI Taxonomy" id="2918170"/>
    <lineage>
        <taxon>Bacteria</taxon>
        <taxon>Pseudomonadati</taxon>
        <taxon>Myxococcota</taxon>
        <taxon>Myxococcia</taxon>
        <taxon>Myxococcales</taxon>
        <taxon>Cystobacterineae</taxon>
        <taxon>Anaeromyxobacteraceae</taxon>
        <taxon>Anaeromyxobacter</taxon>
    </lineage>
</organism>
<dbReference type="EMBL" id="AP025591">
    <property type="protein sequence ID" value="BDG04995.1"/>
    <property type="molecule type" value="Genomic_DNA"/>
</dbReference>
<evidence type="ECO:0000256" key="1">
    <source>
        <dbReference type="SAM" id="MobiDB-lite"/>
    </source>
</evidence>
<feature type="region of interest" description="Disordered" evidence="1">
    <location>
        <begin position="37"/>
        <end position="65"/>
    </location>
</feature>
<keyword evidence="3" id="KW-1185">Reference proteome</keyword>
<reference evidence="3" key="1">
    <citation type="journal article" date="2022" name="Int. J. Syst. Evol. Microbiol.">
        <title>Anaeromyxobacter oryzae sp. nov., Anaeromyxobacter diazotrophicus sp. nov. and Anaeromyxobacter paludicola sp. nov., isolated from paddy soils.</title>
        <authorList>
            <person name="Itoh H."/>
            <person name="Xu Z."/>
            <person name="Mise K."/>
            <person name="Masuda Y."/>
            <person name="Ushijima N."/>
            <person name="Hayakawa C."/>
            <person name="Shiratori Y."/>
            <person name="Senoo K."/>
        </authorList>
    </citation>
    <scope>NUCLEOTIDE SEQUENCE [LARGE SCALE GENOMIC DNA]</scope>
    <source>
        <strain evidence="3">Red232</strain>
    </source>
</reference>
<feature type="compositionally biased region" description="Basic residues" evidence="1">
    <location>
        <begin position="40"/>
        <end position="50"/>
    </location>
</feature>